<keyword evidence="7 9" id="KW-0472">Membrane</keyword>
<keyword evidence="8" id="KW-0129">CBS domain</keyword>
<keyword evidence="6 9" id="KW-1133">Transmembrane helix</keyword>
<name>A0A1G6CV49_9STRE</name>
<dbReference type="Pfam" id="PF00571">
    <property type="entry name" value="CBS"/>
    <property type="match status" value="2"/>
</dbReference>
<dbReference type="Gene3D" id="1.25.60.10">
    <property type="entry name" value="MgtE N-terminal domain-like"/>
    <property type="match status" value="1"/>
</dbReference>
<keyword evidence="9" id="KW-0479">Metal-binding</keyword>
<accession>A0A1G6CV49</accession>
<dbReference type="InterPro" id="IPR038076">
    <property type="entry name" value="MgtE_N_sf"/>
</dbReference>
<reference evidence="11 12" key="1">
    <citation type="submission" date="2016-10" db="EMBL/GenBank/DDBJ databases">
        <authorList>
            <person name="de Groot N.N."/>
        </authorList>
    </citation>
    <scope>NUCLEOTIDE SEQUENCE [LARGE SCALE GENOMIC DNA]</scope>
    <source>
        <strain evidence="11 12">A-4</strain>
    </source>
</reference>
<dbReference type="AlphaFoldDB" id="A0A1G6CV49"/>
<dbReference type="STRING" id="439219.SAMN02910293_01811"/>
<evidence type="ECO:0000256" key="4">
    <source>
        <dbReference type="ARBA" id="ARBA00022692"/>
    </source>
</evidence>
<evidence type="ECO:0000256" key="3">
    <source>
        <dbReference type="ARBA" id="ARBA00022448"/>
    </source>
</evidence>
<dbReference type="InterPro" id="IPR000644">
    <property type="entry name" value="CBS_dom"/>
</dbReference>
<feature type="domain" description="CBS" evidence="10">
    <location>
        <begin position="128"/>
        <end position="189"/>
    </location>
</feature>
<dbReference type="SUPFAM" id="SSF54631">
    <property type="entry name" value="CBS-domain pair"/>
    <property type="match status" value="1"/>
</dbReference>
<feature type="transmembrane region" description="Helical" evidence="9">
    <location>
        <begin position="411"/>
        <end position="431"/>
    </location>
</feature>
<evidence type="ECO:0000313" key="12">
    <source>
        <dbReference type="Proteomes" id="UP000182508"/>
    </source>
</evidence>
<feature type="transmembrane region" description="Helical" evidence="9">
    <location>
        <begin position="377"/>
        <end position="399"/>
    </location>
</feature>
<evidence type="ECO:0000256" key="9">
    <source>
        <dbReference type="RuleBase" id="RU362011"/>
    </source>
</evidence>
<dbReference type="InterPro" id="IPR046342">
    <property type="entry name" value="CBS_dom_sf"/>
</dbReference>
<dbReference type="SMART" id="SM00116">
    <property type="entry name" value="CBS"/>
    <property type="match status" value="2"/>
</dbReference>
<sequence length="441" mass="49076">MNKVDINFKELASLQATLKTMQEVDIAEFLIKMEPEKRTIVMTMLPKDVLAEVFAELPRDLKTEVIESFTNPDLKDLIDELASDDLVDSLQELPSNMVTKLLHYVDSDRRDSINKLLNYPEDSVGSLMSVDYVAVKKSDSKSDVLKKISQSPADHEHLDSIFIKDDKRQIIGYFYLADLVRLQEESLDSIIQWNPVKVYTHDDQEKAAKLFNKHSLLSIPVCDKEDRIVGIITADDIFDVIADEIHEDYSLMQGMGTTESPYLETGVFSLASKRIVWLLVLMISATVTGFIIEKYQAVLSSTVALAAYIPMLMDSGGNSGSQSSTLIIRSMALDEIKERDSLKVLWKELRVGLVVGSILALVNLVRMMLLSQVSINICVTVSLTLLMTIVMAKLVGGLLPVLARKLKQDPAVMAGPLVTTVVDAFALVIYFKIAQLLMGIG</sequence>
<gene>
    <name evidence="11" type="ORF">SAMN02910293_01811</name>
</gene>
<proteinExistence type="inferred from homology"/>
<feature type="transmembrane region" description="Helical" evidence="9">
    <location>
        <begin position="275"/>
        <end position="292"/>
    </location>
</feature>
<evidence type="ECO:0000259" key="10">
    <source>
        <dbReference type="PROSITE" id="PS51371"/>
    </source>
</evidence>
<dbReference type="SUPFAM" id="SSF161093">
    <property type="entry name" value="MgtE membrane domain-like"/>
    <property type="match status" value="1"/>
</dbReference>
<dbReference type="SUPFAM" id="SSF158791">
    <property type="entry name" value="MgtE N-terminal domain-like"/>
    <property type="match status" value="1"/>
</dbReference>
<keyword evidence="3 9" id="KW-0813">Transport</keyword>
<dbReference type="InterPro" id="IPR006669">
    <property type="entry name" value="MgtE_transporter"/>
</dbReference>
<evidence type="ECO:0000256" key="1">
    <source>
        <dbReference type="ARBA" id="ARBA00004141"/>
    </source>
</evidence>
<dbReference type="InterPro" id="IPR036739">
    <property type="entry name" value="SLC41_membr_dom_sf"/>
</dbReference>
<dbReference type="InterPro" id="IPR006668">
    <property type="entry name" value="Mg_transptr_MgtE_intracell_dom"/>
</dbReference>
<dbReference type="RefSeq" id="WP_074486424.1">
    <property type="nucleotide sequence ID" value="NZ_FMXP01000027.1"/>
</dbReference>
<dbReference type="GO" id="GO:0005886">
    <property type="term" value="C:plasma membrane"/>
    <property type="evidence" value="ECO:0007669"/>
    <property type="project" value="UniProtKB-SubCell"/>
</dbReference>
<keyword evidence="4 9" id="KW-0812">Transmembrane</keyword>
<evidence type="ECO:0000256" key="7">
    <source>
        <dbReference type="ARBA" id="ARBA00023136"/>
    </source>
</evidence>
<feature type="transmembrane region" description="Helical" evidence="9">
    <location>
        <begin position="349"/>
        <end position="365"/>
    </location>
</feature>
<keyword evidence="5 9" id="KW-0460">Magnesium</keyword>
<evidence type="ECO:0000256" key="2">
    <source>
        <dbReference type="ARBA" id="ARBA00009749"/>
    </source>
</evidence>
<evidence type="ECO:0000256" key="8">
    <source>
        <dbReference type="PROSITE-ProRule" id="PRU00703"/>
    </source>
</evidence>
<dbReference type="Pfam" id="PF01769">
    <property type="entry name" value="MgtE"/>
    <property type="match status" value="1"/>
</dbReference>
<comment type="similarity">
    <text evidence="2 9">Belongs to the SLC41A transporter family.</text>
</comment>
<protein>
    <recommendedName>
        <fullName evidence="9">Magnesium transporter MgtE</fullName>
    </recommendedName>
</protein>
<dbReference type="PANTHER" id="PTHR43773:SF1">
    <property type="entry name" value="MAGNESIUM TRANSPORTER MGTE"/>
    <property type="match status" value="1"/>
</dbReference>
<dbReference type="InterPro" id="IPR006667">
    <property type="entry name" value="SLC41_membr_dom"/>
</dbReference>
<dbReference type="Gene3D" id="1.10.357.20">
    <property type="entry name" value="SLC41 divalent cation transporters, integral membrane domain"/>
    <property type="match status" value="1"/>
</dbReference>
<evidence type="ECO:0000256" key="5">
    <source>
        <dbReference type="ARBA" id="ARBA00022842"/>
    </source>
</evidence>
<dbReference type="GO" id="GO:0015095">
    <property type="term" value="F:magnesium ion transmembrane transporter activity"/>
    <property type="evidence" value="ECO:0007669"/>
    <property type="project" value="UniProtKB-UniRule"/>
</dbReference>
<comment type="function">
    <text evidence="9">Acts as a magnesium transporter.</text>
</comment>
<feature type="domain" description="CBS" evidence="10">
    <location>
        <begin position="190"/>
        <end position="249"/>
    </location>
</feature>
<dbReference type="Proteomes" id="UP000182508">
    <property type="component" value="Unassembled WGS sequence"/>
</dbReference>
<evidence type="ECO:0000313" key="11">
    <source>
        <dbReference type="EMBL" id="SDB36763.1"/>
    </source>
</evidence>
<comment type="caution">
    <text evidence="9">Lacks conserved residue(s) required for the propagation of feature annotation.</text>
</comment>
<dbReference type="PROSITE" id="PS51371">
    <property type="entry name" value="CBS"/>
    <property type="match status" value="2"/>
</dbReference>
<dbReference type="EMBL" id="FMXP01000027">
    <property type="protein sequence ID" value="SDB36763.1"/>
    <property type="molecule type" value="Genomic_DNA"/>
</dbReference>
<dbReference type="SMART" id="SM00924">
    <property type="entry name" value="MgtE_N"/>
    <property type="match status" value="1"/>
</dbReference>
<comment type="subcellular location">
    <subcellularLocation>
        <location evidence="9">Cell membrane</location>
        <topology evidence="9">Multi-pass membrane protein</topology>
    </subcellularLocation>
    <subcellularLocation>
        <location evidence="1">Membrane</location>
        <topology evidence="1">Multi-pass membrane protein</topology>
    </subcellularLocation>
</comment>
<keyword evidence="12" id="KW-1185">Reference proteome</keyword>
<dbReference type="eggNOG" id="COG2239">
    <property type="taxonomic scope" value="Bacteria"/>
</dbReference>
<dbReference type="Gene3D" id="3.10.580.10">
    <property type="entry name" value="CBS-domain"/>
    <property type="match status" value="1"/>
</dbReference>
<dbReference type="CDD" id="cd04606">
    <property type="entry name" value="CBS_pair_Mg_transporter"/>
    <property type="match status" value="1"/>
</dbReference>
<comment type="subunit">
    <text evidence="9">Homodimer.</text>
</comment>
<dbReference type="GO" id="GO:0046872">
    <property type="term" value="F:metal ion binding"/>
    <property type="evidence" value="ECO:0007669"/>
    <property type="project" value="UniProtKB-KW"/>
</dbReference>
<dbReference type="NCBIfam" id="TIGR00400">
    <property type="entry name" value="mgtE"/>
    <property type="match status" value="1"/>
</dbReference>
<organism evidence="11 12">
    <name type="scientific">Streptococcus henryi</name>
    <dbReference type="NCBI Taxonomy" id="439219"/>
    <lineage>
        <taxon>Bacteria</taxon>
        <taxon>Bacillati</taxon>
        <taxon>Bacillota</taxon>
        <taxon>Bacilli</taxon>
        <taxon>Lactobacillales</taxon>
        <taxon>Streptococcaceae</taxon>
        <taxon>Streptococcus</taxon>
    </lineage>
</organism>
<dbReference type="PANTHER" id="PTHR43773">
    <property type="entry name" value="MAGNESIUM TRANSPORTER MGTE"/>
    <property type="match status" value="1"/>
</dbReference>
<evidence type="ECO:0000256" key="6">
    <source>
        <dbReference type="ARBA" id="ARBA00022989"/>
    </source>
</evidence>
<dbReference type="Pfam" id="PF03448">
    <property type="entry name" value="MgtE_N"/>
    <property type="match status" value="1"/>
</dbReference>
<keyword evidence="9" id="KW-1003">Cell membrane</keyword>